<feature type="region of interest" description="Disordered" evidence="1">
    <location>
        <begin position="22"/>
        <end position="45"/>
    </location>
</feature>
<gene>
    <name evidence="2" type="ORF">DAPPUDRAFT_104526</name>
</gene>
<evidence type="ECO:0008006" key="4">
    <source>
        <dbReference type="Google" id="ProtNLM"/>
    </source>
</evidence>
<proteinExistence type="predicted"/>
<evidence type="ECO:0000313" key="2">
    <source>
        <dbReference type="EMBL" id="EFX79370.1"/>
    </source>
</evidence>
<keyword evidence="3" id="KW-1185">Reference proteome</keyword>
<sequence length="284" mass="30826">MGLLDSSCLCWRHFDEDDILKRPTRQQNNRRPALEDLPLNGPVKKKKLQPRCKTITSILGTPISSIVQNQLTAIHRTDCRNSSQPITKSLCTNALSDSGSSHVRFEDDTLMDYAPVPITTVLTDPGPSQATVEDDTIMDSVPVPVSTALPDPGPSQAIVEDDTLIDSVPVPVNTALPDPGPSQDTVEDDTIMDSVPVPVSTALPDPGPSQDTVEDDTIMDSVPVPVSTALPGISKHYTVIQTVVIFNIRICKSQVFFRVKVSEQSHAIKRKSFKLGTTAHVNTK</sequence>
<dbReference type="KEGG" id="dpx:DAPPUDRAFT_104526"/>
<dbReference type="InParanoid" id="E9GMI2"/>
<organism evidence="2 3">
    <name type="scientific">Daphnia pulex</name>
    <name type="common">Water flea</name>
    <dbReference type="NCBI Taxonomy" id="6669"/>
    <lineage>
        <taxon>Eukaryota</taxon>
        <taxon>Metazoa</taxon>
        <taxon>Ecdysozoa</taxon>
        <taxon>Arthropoda</taxon>
        <taxon>Crustacea</taxon>
        <taxon>Branchiopoda</taxon>
        <taxon>Diplostraca</taxon>
        <taxon>Cladocera</taxon>
        <taxon>Anomopoda</taxon>
        <taxon>Daphniidae</taxon>
        <taxon>Daphnia</taxon>
    </lineage>
</organism>
<dbReference type="AlphaFoldDB" id="E9GMI2"/>
<dbReference type="HOGENOM" id="CLU_980943_0_0_1"/>
<dbReference type="OrthoDB" id="6376755at2759"/>
<accession>E9GMI2</accession>
<evidence type="ECO:0000313" key="3">
    <source>
        <dbReference type="Proteomes" id="UP000000305"/>
    </source>
</evidence>
<evidence type="ECO:0000256" key="1">
    <source>
        <dbReference type="SAM" id="MobiDB-lite"/>
    </source>
</evidence>
<dbReference type="EMBL" id="GL732552">
    <property type="protein sequence ID" value="EFX79370.1"/>
    <property type="molecule type" value="Genomic_DNA"/>
</dbReference>
<name>E9GMI2_DAPPU</name>
<reference evidence="2 3" key="1">
    <citation type="journal article" date="2011" name="Science">
        <title>The ecoresponsive genome of Daphnia pulex.</title>
        <authorList>
            <person name="Colbourne J.K."/>
            <person name="Pfrender M.E."/>
            <person name="Gilbert D."/>
            <person name="Thomas W.K."/>
            <person name="Tucker A."/>
            <person name="Oakley T.H."/>
            <person name="Tokishita S."/>
            <person name="Aerts A."/>
            <person name="Arnold G.J."/>
            <person name="Basu M.K."/>
            <person name="Bauer D.J."/>
            <person name="Caceres C.E."/>
            <person name="Carmel L."/>
            <person name="Casola C."/>
            <person name="Choi J.H."/>
            <person name="Detter J.C."/>
            <person name="Dong Q."/>
            <person name="Dusheyko S."/>
            <person name="Eads B.D."/>
            <person name="Frohlich T."/>
            <person name="Geiler-Samerotte K.A."/>
            <person name="Gerlach D."/>
            <person name="Hatcher P."/>
            <person name="Jogdeo S."/>
            <person name="Krijgsveld J."/>
            <person name="Kriventseva E.V."/>
            <person name="Kultz D."/>
            <person name="Laforsch C."/>
            <person name="Lindquist E."/>
            <person name="Lopez J."/>
            <person name="Manak J.R."/>
            <person name="Muller J."/>
            <person name="Pangilinan J."/>
            <person name="Patwardhan R.P."/>
            <person name="Pitluck S."/>
            <person name="Pritham E.J."/>
            <person name="Rechtsteiner A."/>
            <person name="Rho M."/>
            <person name="Rogozin I.B."/>
            <person name="Sakarya O."/>
            <person name="Salamov A."/>
            <person name="Schaack S."/>
            <person name="Shapiro H."/>
            <person name="Shiga Y."/>
            <person name="Skalitzky C."/>
            <person name="Smith Z."/>
            <person name="Souvorov A."/>
            <person name="Sung W."/>
            <person name="Tang Z."/>
            <person name="Tsuchiya D."/>
            <person name="Tu H."/>
            <person name="Vos H."/>
            <person name="Wang M."/>
            <person name="Wolf Y.I."/>
            <person name="Yamagata H."/>
            <person name="Yamada T."/>
            <person name="Ye Y."/>
            <person name="Shaw J.R."/>
            <person name="Andrews J."/>
            <person name="Crease T.J."/>
            <person name="Tang H."/>
            <person name="Lucas S.M."/>
            <person name="Robertson H.M."/>
            <person name="Bork P."/>
            <person name="Koonin E.V."/>
            <person name="Zdobnov E.M."/>
            <person name="Grigoriev I.V."/>
            <person name="Lynch M."/>
            <person name="Boore J.L."/>
        </authorList>
    </citation>
    <scope>NUCLEOTIDE SEQUENCE [LARGE SCALE GENOMIC DNA]</scope>
</reference>
<protein>
    <recommendedName>
        <fullName evidence="4">THAP-type domain-containing protein</fullName>
    </recommendedName>
</protein>
<dbReference type="Proteomes" id="UP000000305">
    <property type="component" value="Unassembled WGS sequence"/>
</dbReference>